<keyword evidence="1" id="KW-1133">Transmembrane helix</keyword>
<keyword evidence="1" id="KW-0812">Transmembrane</keyword>
<evidence type="ECO:0008006" key="4">
    <source>
        <dbReference type="Google" id="ProtNLM"/>
    </source>
</evidence>
<dbReference type="Proteomes" id="UP000256924">
    <property type="component" value="Unassembled WGS sequence"/>
</dbReference>
<protein>
    <recommendedName>
        <fullName evidence="4">DUF3592 domain-containing protein</fullName>
    </recommendedName>
</protein>
<gene>
    <name evidence="2" type="ORF">DRF68_11025</name>
</gene>
<keyword evidence="1" id="KW-0472">Membrane</keyword>
<reference evidence="2 3" key="1">
    <citation type="journal article" date="2004" name="Emerg. Infect. Dis.">
        <title>Amoebae-resisting bacteria isolated from human nasal swabs by amoebal coculture.</title>
        <authorList>
            <person name="Greub G."/>
            <person name="La Scola B."/>
            <person name="Raoult D."/>
        </authorList>
    </citation>
    <scope>NUCLEOTIDE SEQUENCE [LARGE SCALE GENOMIC DNA]</scope>
    <source>
        <strain evidence="2 3">CCUG 51329</strain>
    </source>
</reference>
<proteinExistence type="predicted"/>
<evidence type="ECO:0000256" key="1">
    <source>
        <dbReference type="SAM" id="Phobius"/>
    </source>
</evidence>
<dbReference type="EMBL" id="QNVU01000019">
    <property type="protein sequence ID" value="REC49253.1"/>
    <property type="molecule type" value="Genomic_DNA"/>
</dbReference>
<name>A0A3D9B6N4_9FLAO</name>
<evidence type="ECO:0000313" key="3">
    <source>
        <dbReference type="Proteomes" id="UP000256924"/>
    </source>
</evidence>
<sequence length="114" mass="13405">MLFLFSLYFYQQEKEILKNDKRVECIVSRVNCNYGKRGGSTLWVYYKNKKYSVGVSDKICGNINEGQNILLFYNKRFDYIFLENHLSIRVVFIFLVFFIMVVGLVLCSPDSADL</sequence>
<dbReference type="AlphaFoldDB" id="A0A3D9B6N4"/>
<comment type="caution">
    <text evidence="2">The sequence shown here is derived from an EMBL/GenBank/DDBJ whole genome shotgun (WGS) entry which is preliminary data.</text>
</comment>
<feature type="transmembrane region" description="Helical" evidence="1">
    <location>
        <begin position="86"/>
        <end position="106"/>
    </location>
</feature>
<keyword evidence="3" id="KW-1185">Reference proteome</keyword>
<accession>A0A3D9B6N4</accession>
<evidence type="ECO:0000313" key="2">
    <source>
        <dbReference type="EMBL" id="REC49253.1"/>
    </source>
</evidence>
<organism evidence="2 3">
    <name type="scientific">Candidatus Chryseobacterium massiliense</name>
    <dbReference type="NCBI Taxonomy" id="204089"/>
    <lineage>
        <taxon>Bacteria</taxon>
        <taxon>Pseudomonadati</taxon>
        <taxon>Bacteroidota</taxon>
        <taxon>Flavobacteriia</taxon>
        <taxon>Flavobacteriales</taxon>
        <taxon>Weeksellaceae</taxon>
        <taxon>Chryseobacterium group</taxon>
        <taxon>Chryseobacterium</taxon>
    </lineage>
</organism>